<dbReference type="Gene3D" id="3.40.50.1110">
    <property type="entry name" value="SGNH hydrolase"/>
    <property type="match status" value="1"/>
</dbReference>
<gene>
    <name evidence="2" type="ORF">RHAB21_04439</name>
</gene>
<sequence length="364" mass="40814">MSTIGWMVTTAAAIAITVALPGAGEPLAAAPAAVAAEAKPPATMFLLISGHSLTDHRLARTLEALLSGQGHRILWQLHSLEGSSIRQRLAQHLGDDKVFSGHARGSNTFDENGGVSDVLIVTEQHRILDALAWEGTSSSLRRLQEWFATQRPNAKSFFLTPWISRADLDDTDAWVRYERAAHIIWDHVIARVNERLRQQGQNREIQVIPAALGLAFTVEALRSVEELEGFEGHNRNERVEALFDDQVHLSPLGVFYLSVLTAMVLTDTKWHSDISETAAGSGLDERQARQLVRLAEQFLERYGARPAVVHDTTLTTRFSFILQYLHYTDRAYGWSGTNQMMRPVRKLVRFVRLGWRFRNGFTDP</sequence>
<keyword evidence="3" id="KW-1185">Reference proteome</keyword>
<reference evidence="2 3" key="1">
    <citation type="submission" date="2020-11" db="EMBL/GenBank/DDBJ databases">
        <authorList>
            <person name="Lassalle F."/>
        </authorList>
    </citation>
    <scope>NUCLEOTIDE SEQUENCE [LARGE SCALE GENOMIC DNA]</scope>
    <source>
        <strain evidence="2 3">AB21</strain>
    </source>
</reference>
<organism evidence="2 3">
    <name type="scientific">Pseudorhizobium halotolerans</name>
    <dbReference type="NCBI Taxonomy" id="1233081"/>
    <lineage>
        <taxon>Bacteria</taxon>
        <taxon>Pseudomonadati</taxon>
        <taxon>Pseudomonadota</taxon>
        <taxon>Alphaproteobacteria</taxon>
        <taxon>Hyphomicrobiales</taxon>
        <taxon>Rhizobiaceae</taxon>
        <taxon>Rhizobium/Agrobacterium group</taxon>
        <taxon>Pseudorhizobium</taxon>
    </lineage>
</organism>
<proteinExistence type="predicted"/>
<evidence type="ECO:0000313" key="3">
    <source>
        <dbReference type="Proteomes" id="UP000601041"/>
    </source>
</evidence>
<dbReference type="Proteomes" id="UP000601041">
    <property type="component" value="Unassembled WGS sequence"/>
</dbReference>
<evidence type="ECO:0000313" key="2">
    <source>
        <dbReference type="EMBL" id="CAD7052380.1"/>
    </source>
</evidence>
<feature type="chain" id="PRO_5046411712" evidence="1">
    <location>
        <begin position="24"/>
        <end position="364"/>
    </location>
</feature>
<protein>
    <submittedName>
        <fullName evidence="2">Uncharacterized protein</fullName>
    </submittedName>
</protein>
<accession>A0ABM8PWM4</accession>
<evidence type="ECO:0000256" key="1">
    <source>
        <dbReference type="SAM" id="SignalP"/>
    </source>
</evidence>
<comment type="caution">
    <text evidence="2">The sequence shown here is derived from an EMBL/GenBank/DDBJ whole genome shotgun (WGS) entry which is preliminary data.</text>
</comment>
<dbReference type="InterPro" id="IPR036514">
    <property type="entry name" value="SGNH_hydro_sf"/>
</dbReference>
<name>A0ABM8PWM4_9HYPH</name>
<feature type="signal peptide" evidence="1">
    <location>
        <begin position="1"/>
        <end position="23"/>
    </location>
</feature>
<keyword evidence="1" id="KW-0732">Signal</keyword>
<dbReference type="RefSeq" id="WP_142589525.1">
    <property type="nucleotide sequence ID" value="NZ_CABFWE030000011.1"/>
</dbReference>
<dbReference type="EMBL" id="CABFWE030000011">
    <property type="protein sequence ID" value="CAD7052380.1"/>
    <property type="molecule type" value="Genomic_DNA"/>
</dbReference>